<sequence length="119" mass="14075">MTTMNLDVIDISLVFGLRLPCATIEYENIRNIRKKLEESDQSFSSDHKNNYDLSHVAQIYKSDDEDDKLLQIIFNEKPWLQLYFHDQIAMHLAEFKIQLSTDFVFDLITINPKQTIKQH</sequence>
<name>A0A821PQ46_9BILA</name>
<evidence type="ECO:0000313" key="1">
    <source>
        <dbReference type="EMBL" id="CAF4807569.1"/>
    </source>
</evidence>
<protein>
    <submittedName>
        <fullName evidence="1">Uncharacterized protein</fullName>
    </submittedName>
</protein>
<proteinExistence type="predicted"/>
<dbReference type="Proteomes" id="UP000663873">
    <property type="component" value="Unassembled WGS sequence"/>
</dbReference>
<dbReference type="EMBL" id="CAJOBP010049769">
    <property type="protein sequence ID" value="CAF4807569.1"/>
    <property type="molecule type" value="Genomic_DNA"/>
</dbReference>
<feature type="non-terminal residue" evidence="1">
    <location>
        <position position="1"/>
    </location>
</feature>
<accession>A0A821PQ46</accession>
<comment type="caution">
    <text evidence="1">The sequence shown here is derived from an EMBL/GenBank/DDBJ whole genome shotgun (WGS) entry which is preliminary data.</text>
</comment>
<keyword evidence="2" id="KW-1185">Reference proteome</keyword>
<reference evidence="1" key="1">
    <citation type="submission" date="2021-02" db="EMBL/GenBank/DDBJ databases">
        <authorList>
            <person name="Nowell W R."/>
        </authorList>
    </citation>
    <scope>NUCLEOTIDE SEQUENCE</scope>
</reference>
<dbReference type="AlphaFoldDB" id="A0A821PQ46"/>
<evidence type="ECO:0000313" key="2">
    <source>
        <dbReference type="Proteomes" id="UP000663873"/>
    </source>
</evidence>
<gene>
    <name evidence="1" type="ORF">UJA718_LOCUS41575</name>
</gene>
<organism evidence="1 2">
    <name type="scientific">Rotaria socialis</name>
    <dbReference type="NCBI Taxonomy" id="392032"/>
    <lineage>
        <taxon>Eukaryota</taxon>
        <taxon>Metazoa</taxon>
        <taxon>Spiralia</taxon>
        <taxon>Gnathifera</taxon>
        <taxon>Rotifera</taxon>
        <taxon>Eurotatoria</taxon>
        <taxon>Bdelloidea</taxon>
        <taxon>Philodinida</taxon>
        <taxon>Philodinidae</taxon>
        <taxon>Rotaria</taxon>
    </lineage>
</organism>
<feature type="non-terminal residue" evidence="1">
    <location>
        <position position="119"/>
    </location>
</feature>